<feature type="non-terminal residue" evidence="2">
    <location>
        <position position="139"/>
    </location>
</feature>
<keyword evidence="1" id="KW-0175">Coiled coil</keyword>
<feature type="coiled-coil region" evidence="1">
    <location>
        <begin position="62"/>
        <end position="117"/>
    </location>
</feature>
<sequence>MLQEKKDKFEKELILLKNNVYQLKSEMNLSQSELDLYVSSEKKVVQQLSSLESSYEQTIQTCKKDEKLLHEEQEQIRKLENELSSLNPQLADTIENEKNIAEEIRSCRLKLEEAKNSFYTSRHHSSMMQAFMKEKANGR</sequence>
<dbReference type="STRING" id="407821.A0A087TA73"/>
<evidence type="ECO:0000313" key="3">
    <source>
        <dbReference type="Proteomes" id="UP000054359"/>
    </source>
</evidence>
<dbReference type="EMBL" id="KK114249">
    <property type="protein sequence ID" value="KFM62012.1"/>
    <property type="molecule type" value="Genomic_DNA"/>
</dbReference>
<dbReference type="AlphaFoldDB" id="A0A087TA73"/>
<evidence type="ECO:0000256" key="1">
    <source>
        <dbReference type="SAM" id="Coils"/>
    </source>
</evidence>
<proteinExistence type="predicted"/>
<protein>
    <submittedName>
        <fullName evidence="2">Structural maintenance of chromosomes protein 4</fullName>
    </submittedName>
</protein>
<name>A0A087TA73_STEMI</name>
<dbReference type="Proteomes" id="UP000054359">
    <property type="component" value="Unassembled WGS sequence"/>
</dbReference>
<evidence type="ECO:0000313" key="2">
    <source>
        <dbReference type="EMBL" id="KFM62012.1"/>
    </source>
</evidence>
<keyword evidence="3" id="KW-1185">Reference proteome</keyword>
<gene>
    <name evidence="2" type="ORF">X975_24333</name>
</gene>
<organism evidence="2 3">
    <name type="scientific">Stegodyphus mimosarum</name>
    <name type="common">African social velvet spider</name>
    <dbReference type="NCBI Taxonomy" id="407821"/>
    <lineage>
        <taxon>Eukaryota</taxon>
        <taxon>Metazoa</taxon>
        <taxon>Ecdysozoa</taxon>
        <taxon>Arthropoda</taxon>
        <taxon>Chelicerata</taxon>
        <taxon>Arachnida</taxon>
        <taxon>Araneae</taxon>
        <taxon>Araneomorphae</taxon>
        <taxon>Entelegynae</taxon>
        <taxon>Eresoidea</taxon>
        <taxon>Eresidae</taxon>
        <taxon>Stegodyphus</taxon>
    </lineage>
</organism>
<accession>A0A087TA73</accession>
<reference evidence="2 3" key="1">
    <citation type="submission" date="2013-11" db="EMBL/GenBank/DDBJ databases">
        <title>Genome sequencing of Stegodyphus mimosarum.</title>
        <authorList>
            <person name="Bechsgaard J."/>
        </authorList>
    </citation>
    <scope>NUCLEOTIDE SEQUENCE [LARGE SCALE GENOMIC DNA]</scope>
</reference>